<accession>A0A316ELL7</accession>
<keyword evidence="2" id="KW-1185">Reference proteome</keyword>
<gene>
    <name evidence="1" type="ORF">BC793_13133</name>
</gene>
<dbReference type="AlphaFoldDB" id="A0A316ELL7"/>
<proteinExistence type="predicted"/>
<sequence>MFWRAGDVLRVSCPFDTAVVTAVGRDDVSLRWPWWEIDPDVVGVAWNGDVAVSRTDPDELFTTDPPAGDLRPGGTCRVGVLPRIVHVLEVRRGGEPEETGWLPRPTEILTVLPGGVAPDPDAEFEGLDIEVDGGVPFTFEPVFRPYAFLEAGDDVADAAGRAWHFGGPLAWAAFDGAAGAPRWPLLLLAGAADAATVAASTAGGLHDDEVDRWRRAAGLSG</sequence>
<reference evidence="1 2" key="1">
    <citation type="submission" date="2018-05" db="EMBL/GenBank/DDBJ databases">
        <title>Genomic Encyclopedia of Archaeal and Bacterial Type Strains, Phase II (KMG-II): from individual species to whole genera.</title>
        <authorList>
            <person name="Goeker M."/>
        </authorList>
    </citation>
    <scope>NUCLEOTIDE SEQUENCE [LARGE SCALE GENOMIC DNA]</scope>
    <source>
        <strain evidence="1 2">DSM 45184</strain>
    </source>
</reference>
<protein>
    <submittedName>
        <fullName evidence="1">Uncharacterized protein</fullName>
    </submittedName>
</protein>
<evidence type="ECO:0000313" key="1">
    <source>
        <dbReference type="EMBL" id="PWK32038.1"/>
    </source>
</evidence>
<dbReference type="OrthoDB" id="4544554at2"/>
<name>A0A316ELL7_9ACTN</name>
<comment type="caution">
    <text evidence="1">The sequence shown here is derived from an EMBL/GenBank/DDBJ whole genome shotgun (WGS) entry which is preliminary data.</text>
</comment>
<organism evidence="1 2">
    <name type="scientific">Actinoplanes xinjiangensis</name>
    <dbReference type="NCBI Taxonomy" id="512350"/>
    <lineage>
        <taxon>Bacteria</taxon>
        <taxon>Bacillati</taxon>
        <taxon>Actinomycetota</taxon>
        <taxon>Actinomycetes</taxon>
        <taxon>Micromonosporales</taxon>
        <taxon>Micromonosporaceae</taxon>
        <taxon>Actinoplanes</taxon>
    </lineage>
</organism>
<dbReference type="EMBL" id="QGGR01000031">
    <property type="protein sequence ID" value="PWK32038.1"/>
    <property type="molecule type" value="Genomic_DNA"/>
</dbReference>
<dbReference type="Proteomes" id="UP000245697">
    <property type="component" value="Unassembled WGS sequence"/>
</dbReference>
<evidence type="ECO:0000313" key="2">
    <source>
        <dbReference type="Proteomes" id="UP000245697"/>
    </source>
</evidence>
<dbReference type="RefSeq" id="WP_109601987.1">
    <property type="nucleotide sequence ID" value="NZ_BONA01000085.1"/>
</dbReference>